<evidence type="ECO:0000313" key="1">
    <source>
        <dbReference type="EMBL" id="NKY36332.1"/>
    </source>
</evidence>
<dbReference type="CDD" id="cd07812">
    <property type="entry name" value="SRPBCC"/>
    <property type="match status" value="1"/>
</dbReference>
<proteinExistence type="predicted"/>
<gene>
    <name evidence="1" type="ORF">HGA13_25165</name>
</gene>
<dbReference type="Gene3D" id="3.30.530.20">
    <property type="match status" value="1"/>
</dbReference>
<comment type="caution">
    <text evidence="1">The sequence shown here is derived from an EMBL/GenBank/DDBJ whole genome shotgun (WGS) entry which is preliminary data.</text>
</comment>
<reference evidence="1 2" key="1">
    <citation type="submission" date="2020-04" db="EMBL/GenBank/DDBJ databases">
        <title>MicrobeNet Type strains.</title>
        <authorList>
            <person name="Nicholson A.C."/>
        </authorList>
    </citation>
    <scope>NUCLEOTIDE SEQUENCE [LARGE SCALE GENOMIC DNA]</scope>
    <source>
        <strain evidence="1 2">DSM 45078</strain>
    </source>
</reference>
<protein>
    <submittedName>
        <fullName evidence="1">SRPBCC family protein</fullName>
    </submittedName>
</protein>
<dbReference type="SUPFAM" id="SSF55961">
    <property type="entry name" value="Bet v1-like"/>
    <property type="match status" value="1"/>
</dbReference>
<accession>A0A846XK02</accession>
<dbReference type="Proteomes" id="UP000565715">
    <property type="component" value="Unassembled WGS sequence"/>
</dbReference>
<dbReference type="Pfam" id="PF10604">
    <property type="entry name" value="Polyketide_cyc2"/>
    <property type="match status" value="1"/>
</dbReference>
<sequence>MGFIKYASDVTAPITVAFAYADNPRSMTEWLAGAEHVSRRGEADRGLGAQYGIRFRFGLWRPVLNCEVTEHRQDAVIGYTLVGGPLTACLTLRFDPLGRGRSVLTSELDYTGSRGFAAPLRDRPRKALLRNALRRSESRLRAAIEELHGTDLVGRLA</sequence>
<dbReference type="InterPro" id="IPR023393">
    <property type="entry name" value="START-like_dom_sf"/>
</dbReference>
<organism evidence="1 2">
    <name type="scientific">Nocardia speluncae</name>
    <dbReference type="NCBI Taxonomy" id="419477"/>
    <lineage>
        <taxon>Bacteria</taxon>
        <taxon>Bacillati</taxon>
        <taxon>Actinomycetota</taxon>
        <taxon>Actinomycetes</taxon>
        <taxon>Mycobacteriales</taxon>
        <taxon>Nocardiaceae</taxon>
        <taxon>Nocardia</taxon>
    </lineage>
</organism>
<name>A0A846XK02_9NOCA</name>
<dbReference type="EMBL" id="JAAXOO010000006">
    <property type="protein sequence ID" value="NKY36332.1"/>
    <property type="molecule type" value="Genomic_DNA"/>
</dbReference>
<evidence type="ECO:0000313" key="2">
    <source>
        <dbReference type="Proteomes" id="UP000565715"/>
    </source>
</evidence>
<dbReference type="RefSeq" id="WP_068044752.1">
    <property type="nucleotide sequence ID" value="NZ_JAAXOO010000006.1"/>
</dbReference>
<keyword evidence="2" id="KW-1185">Reference proteome</keyword>
<dbReference type="AlphaFoldDB" id="A0A846XK02"/>
<dbReference type="InterPro" id="IPR019587">
    <property type="entry name" value="Polyketide_cyclase/dehydratase"/>
</dbReference>